<accession>A0ABV2V1K4</accession>
<gene>
    <name evidence="3" type="ORF">ABZZ21_24795</name>
</gene>
<dbReference type="Proteomes" id="UP001550210">
    <property type="component" value="Unassembled WGS sequence"/>
</dbReference>
<dbReference type="RefSeq" id="WP_355399118.1">
    <property type="nucleotide sequence ID" value="NZ_JBEXPZ010000032.1"/>
</dbReference>
<feature type="domain" description="Hemerythrin-like" evidence="2">
    <location>
        <begin position="46"/>
        <end position="137"/>
    </location>
</feature>
<proteinExistence type="predicted"/>
<dbReference type="EMBL" id="JBEXPZ010000032">
    <property type="protein sequence ID" value="MET9847707.1"/>
    <property type="molecule type" value="Genomic_DNA"/>
</dbReference>
<evidence type="ECO:0000313" key="3">
    <source>
        <dbReference type="EMBL" id="MET9847707.1"/>
    </source>
</evidence>
<dbReference type="PANTHER" id="PTHR35585:SF1">
    <property type="entry name" value="HHE DOMAIN PROTEIN (AFU_ORTHOLOGUE AFUA_4G00730)"/>
    <property type="match status" value="1"/>
</dbReference>
<dbReference type="PANTHER" id="PTHR35585">
    <property type="entry name" value="HHE DOMAIN PROTEIN (AFU_ORTHOLOGUE AFUA_4G00730)"/>
    <property type="match status" value="1"/>
</dbReference>
<keyword evidence="4" id="KW-1185">Reference proteome</keyword>
<feature type="region of interest" description="Disordered" evidence="1">
    <location>
        <begin position="1"/>
        <end position="22"/>
    </location>
</feature>
<sequence length="201" mass="21742">MRSFRSTGPEGRRGWPGTRRGLPRCDLQGNRCPAASTACGPGASRGKERRDAFRRLVRLAAVHETAEEKVVHCFARSALPGGGHVVDDRLAEKRAAKEILADLDDLATDGPTFPPRLMPLRTEVREHARAEERHEFPRRCRGAGPGRRAPMARAVEAAEARAPTRPHPGIESPAANPTLGPVAALADRTKDAVREAMGKDG</sequence>
<organism evidence="3 4">
    <name type="scientific">Streptomyces ossamyceticus</name>
    <dbReference type="NCBI Taxonomy" id="249581"/>
    <lineage>
        <taxon>Bacteria</taxon>
        <taxon>Bacillati</taxon>
        <taxon>Actinomycetota</taxon>
        <taxon>Actinomycetes</taxon>
        <taxon>Kitasatosporales</taxon>
        <taxon>Streptomycetaceae</taxon>
        <taxon>Streptomyces</taxon>
    </lineage>
</organism>
<dbReference type="InterPro" id="IPR012312">
    <property type="entry name" value="Hemerythrin-like"/>
</dbReference>
<feature type="region of interest" description="Disordered" evidence="1">
    <location>
        <begin position="128"/>
        <end position="181"/>
    </location>
</feature>
<feature type="compositionally biased region" description="Basic and acidic residues" evidence="1">
    <location>
        <begin position="128"/>
        <end position="138"/>
    </location>
</feature>
<evidence type="ECO:0000256" key="1">
    <source>
        <dbReference type="SAM" id="MobiDB-lite"/>
    </source>
</evidence>
<name>A0ABV2V1K4_9ACTN</name>
<reference evidence="3 4" key="1">
    <citation type="submission" date="2024-06" db="EMBL/GenBank/DDBJ databases">
        <title>The Natural Products Discovery Center: Release of the First 8490 Sequenced Strains for Exploring Actinobacteria Biosynthetic Diversity.</title>
        <authorList>
            <person name="Kalkreuter E."/>
            <person name="Kautsar S.A."/>
            <person name="Yang D."/>
            <person name="Bader C.D."/>
            <person name="Teijaro C.N."/>
            <person name="Fluegel L."/>
            <person name="Davis C.M."/>
            <person name="Simpson J.R."/>
            <person name="Lauterbach L."/>
            <person name="Steele A.D."/>
            <person name="Gui C."/>
            <person name="Meng S."/>
            <person name="Li G."/>
            <person name="Viehrig K."/>
            <person name="Ye F."/>
            <person name="Su P."/>
            <person name="Kiefer A.F."/>
            <person name="Nichols A."/>
            <person name="Cepeda A.J."/>
            <person name="Yan W."/>
            <person name="Fan B."/>
            <person name="Jiang Y."/>
            <person name="Adhikari A."/>
            <person name="Zheng C.-J."/>
            <person name="Schuster L."/>
            <person name="Cowan T.M."/>
            <person name="Smanski M.J."/>
            <person name="Chevrette M.G."/>
            <person name="De Carvalho L.P.S."/>
            <person name="Shen B."/>
        </authorList>
    </citation>
    <scope>NUCLEOTIDE SEQUENCE [LARGE SCALE GENOMIC DNA]</scope>
    <source>
        <strain evidence="3 4">NPDC006434</strain>
    </source>
</reference>
<evidence type="ECO:0000259" key="2">
    <source>
        <dbReference type="Pfam" id="PF01814"/>
    </source>
</evidence>
<evidence type="ECO:0000313" key="4">
    <source>
        <dbReference type="Proteomes" id="UP001550210"/>
    </source>
</evidence>
<comment type="caution">
    <text evidence="3">The sequence shown here is derived from an EMBL/GenBank/DDBJ whole genome shotgun (WGS) entry which is preliminary data.</text>
</comment>
<dbReference type="Pfam" id="PF01814">
    <property type="entry name" value="Hemerythrin"/>
    <property type="match status" value="1"/>
</dbReference>
<feature type="compositionally biased region" description="Low complexity" evidence="1">
    <location>
        <begin position="146"/>
        <end position="163"/>
    </location>
</feature>
<protein>
    <submittedName>
        <fullName evidence="3">Hemerythrin domain-containing protein</fullName>
    </submittedName>
</protein>